<dbReference type="InterPro" id="IPR000195">
    <property type="entry name" value="Rab-GAP-TBC_dom"/>
</dbReference>
<sequence>MDLEEPGFDEPFNLDERVDFISSRLKNSYTYWAMKRLAKEEIIKPKYKQQDLEENFPKILKDLEVDIKFKNKINELYTSMFSLDSNNNFAISLMHGLDASKPIPPLPPYFTHVHVEPLESVTAARQQWTQFVRTRYLSLSYELDKPLVSVRKTPWQFAIPEERKDEGDEEMERKNEKIEEIPFVYDDENMLNTILSINNGNFRKDSIEWGSIKLHIRTPPIDMLRSQYEELDVCYKHLGVDDDRAFMDERTAIGEKLLNKDYVPYMVQYAKRGIPNSLRCRFYMKILEVNISSKDQSYFDYLIEQTQKWELSLDKVILYDARDVCNDDRFFIFHEVLEKIFMAFVRDPWVGENLRALPNLPLTGISNDGRSIGNVPPCSVIPFKRFSRYIAPFTFVSDKPEECYFVFRNFYCKYLCYLHSLTSDERGIISLCRLFEDVLQAYDPDMVYKLYQLGVSPLKIAFPWIFYCFIGFIEVEQTFMLWDRIIGYDSPEIVALLAASLFIYRTDLIMQCSSQEEIEDLFYDLQHVKVMPLLQNFLFIEKYVV</sequence>
<dbReference type="InterPro" id="IPR042507">
    <property type="entry name" value="TBC1D19"/>
</dbReference>
<dbReference type="PANTHER" id="PTHR16110:SF1">
    <property type="entry name" value="TBC1 DOMAIN FAMILY MEMBER 19"/>
    <property type="match status" value="1"/>
</dbReference>
<protein>
    <recommendedName>
        <fullName evidence="1">Rab-GAP TBC domain-containing protein</fullName>
    </recommendedName>
</protein>
<evidence type="ECO:0000313" key="3">
    <source>
        <dbReference type="Proteomes" id="UP001162131"/>
    </source>
</evidence>
<keyword evidence="3" id="KW-1185">Reference proteome</keyword>
<reference evidence="2" key="1">
    <citation type="submission" date="2021-09" db="EMBL/GenBank/DDBJ databases">
        <authorList>
            <consortium name="AG Swart"/>
            <person name="Singh M."/>
            <person name="Singh A."/>
            <person name="Seah K."/>
            <person name="Emmerich C."/>
        </authorList>
    </citation>
    <scope>NUCLEOTIDE SEQUENCE</scope>
    <source>
        <strain evidence="2">ATCC30299</strain>
    </source>
</reference>
<dbReference type="PROSITE" id="PS50086">
    <property type="entry name" value="TBC_RABGAP"/>
    <property type="match status" value="1"/>
</dbReference>
<dbReference type="EMBL" id="CAJZBQ010000012">
    <property type="protein sequence ID" value="CAG9314513.1"/>
    <property type="molecule type" value="Genomic_DNA"/>
</dbReference>
<dbReference type="Proteomes" id="UP001162131">
    <property type="component" value="Unassembled WGS sequence"/>
</dbReference>
<evidence type="ECO:0000313" key="2">
    <source>
        <dbReference type="EMBL" id="CAG9314513.1"/>
    </source>
</evidence>
<organism evidence="2 3">
    <name type="scientific">Blepharisma stoltei</name>
    <dbReference type="NCBI Taxonomy" id="1481888"/>
    <lineage>
        <taxon>Eukaryota</taxon>
        <taxon>Sar</taxon>
        <taxon>Alveolata</taxon>
        <taxon>Ciliophora</taxon>
        <taxon>Postciliodesmatophora</taxon>
        <taxon>Heterotrichea</taxon>
        <taxon>Heterotrichida</taxon>
        <taxon>Blepharismidae</taxon>
        <taxon>Blepharisma</taxon>
    </lineage>
</organism>
<dbReference type="AlphaFoldDB" id="A0AAU9IMZ5"/>
<accession>A0AAU9IMZ5</accession>
<dbReference type="Pfam" id="PF00566">
    <property type="entry name" value="RabGAP-TBC"/>
    <property type="match status" value="1"/>
</dbReference>
<name>A0AAU9IMZ5_9CILI</name>
<dbReference type="Gene3D" id="1.10.472.80">
    <property type="entry name" value="Ypt/Rab-GAP domain of gyp1p, domain 3"/>
    <property type="match status" value="1"/>
</dbReference>
<comment type="caution">
    <text evidence="2">The sequence shown here is derived from an EMBL/GenBank/DDBJ whole genome shotgun (WGS) entry which is preliminary data.</text>
</comment>
<evidence type="ECO:0000259" key="1">
    <source>
        <dbReference type="PROSITE" id="PS50086"/>
    </source>
</evidence>
<dbReference type="SUPFAM" id="SSF47923">
    <property type="entry name" value="Ypt/Rab-GAP domain of gyp1p"/>
    <property type="match status" value="1"/>
</dbReference>
<feature type="domain" description="Rab-GAP TBC" evidence="1">
    <location>
        <begin position="273"/>
        <end position="489"/>
    </location>
</feature>
<gene>
    <name evidence="2" type="ORF">BSTOLATCC_MIC11515</name>
</gene>
<dbReference type="PANTHER" id="PTHR16110">
    <property type="entry name" value="TBC1 DOMAIN FAMILY MEMBER 19"/>
    <property type="match status" value="1"/>
</dbReference>
<dbReference type="InterPro" id="IPR035969">
    <property type="entry name" value="Rab-GAP_TBC_sf"/>
</dbReference>
<proteinExistence type="predicted"/>